<evidence type="ECO:0000313" key="4">
    <source>
        <dbReference type="Proteomes" id="UP001379235"/>
    </source>
</evidence>
<dbReference type="Pfam" id="PF01408">
    <property type="entry name" value="GFO_IDH_MocA"/>
    <property type="match status" value="1"/>
</dbReference>
<dbReference type="Gene3D" id="3.40.50.720">
    <property type="entry name" value="NAD(P)-binding Rossmann-like Domain"/>
    <property type="match status" value="1"/>
</dbReference>
<evidence type="ECO:0000313" key="3">
    <source>
        <dbReference type="EMBL" id="MEJ6009774.1"/>
    </source>
</evidence>
<evidence type="ECO:0000259" key="2">
    <source>
        <dbReference type="Pfam" id="PF22725"/>
    </source>
</evidence>
<sequence>MPHEPAGIVLVGCGRISSSHLRAIAELPGDYRLIAAVDPDIDRAKAAAAPSGGHALTSLEDALTLPGVTCALLCTPNADHFAQARACLGAGVHVLVEKPLAETGAQARELAELAARKGLVLSAGHTFRHCAPVRYLQDHAAELGPLRAVEVSACVFWDGPQAPWWADITPAEGLIVSLFAPHSLDFIQLAMNGDVPSRVHAEGARHQSGWQGEDEAMIQLAYPGGRMASLHLSYNQLPIHDRKVLFFERGVMEIVHGETLLWNGEPVIVPPPGMVTDPGRMGGRDLAHYFRNQLIEFAKAMRSEPHRCPTGEEAAQGIELLDRVRASLRVNSLQG</sequence>
<dbReference type="Gene3D" id="3.30.360.10">
    <property type="entry name" value="Dihydrodipicolinate Reductase, domain 2"/>
    <property type="match status" value="1"/>
</dbReference>
<dbReference type="RefSeq" id="WP_339966043.1">
    <property type="nucleotide sequence ID" value="NZ_JBBHJY010000003.1"/>
</dbReference>
<accession>A0ABU8S8F5</accession>
<comment type="caution">
    <text evidence="3">The sequence shown here is derived from an EMBL/GenBank/DDBJ whole genome shotgun (WGS) entry which is preliminary data.</text>
</comment>
<protein>
    <submittedName>
        <fullName evidence="3">Gfo/Idh/MocA family oxidoreductase</fullName>
    </submittedName>
</protein>
<reference evidence="3 4" key="1">
    <citation type="submission" date="2024-03" db="EMBL/GenBank/DDBJ databases">
        <authorList>
            <person name="Jo J.-H."/>
        </authorList>
    </citation>
    <scope>NUCLEOTIDE SEQUENCE [LARGE SCALE GENOMIC DNA]</scope>
    <source>
        <strain evidence="3 4">AS3R-12</strain>
    </source>
</reference>
<keyword evidence="4" id="KW-1185">Reference proteome</keyword>
<dbReference type="InterPro" id="IPR000683">
    <property type="entry name" value="Gfo/Idh/MocA-like_OxRdtase_N"/>
</dbReference>
<feature type="domain" description="GFO/IDH/MocA-like oxidoreductase" evidence="2">
    <location>
        <begin position="142"/>
        <end position="245"/>
    </location>
</feature>
<name>A0ABU8S8F5_9SPHN</name>
<gene>
    <name evidence="3" type="ORF">WG900_07570</name>
</gene>
<proteinExistence type="predicted"/>
<dbReference type="InterPro" id="IPR055170">
    <property type="entry name" value="GFO_IDH_MocA-like_dom"/>
</dbReference>
<dbReference type="Pfam" id="PF22725">
    <property type="entry name" value="GFO_IDH_MocA_C3"/>
    <property type="match status" value="1"/>
</dbReference>
<dbReference type="EMBL" id="JBBHJY010000003">
    <property type="protein sequence ID" value="MEJ6009774.1"/>
    <property type="molecule type" value="Genomic_DNA"/>
</dbReference>
<organism evidence="3 4">
    <name type="scientific">Novosphingobium aquae</name>
    <dbReference type="NCBI Taxonomy" id="3133435"/>
    <lineage>
        <taxon>Bacteria</taxon>
        <taxon>Pseudomonadati</taxon>
        <taxon>Pseudomonadota</taxon>
        <taxon>Alphaproteobacteria</taxon>
        <taxon>Sphingomonadales</taxon>
        <taxon>Sphingomonadaceae</taxon>
        <taxon>Novosphingobium</taxon>
    </lineage>
</organism>
<dbReference type="PANTHER" id="PTHR43377:SF1">
    <property type="entry name" value="BILIVERDIN REDUCTASE A"/>
    <property type="match status" value="1"/>
</dbReference>
<dbReference type="InterPro" id="IPR051450">
    <property type="entry name" value="Gfo/Idh/MocA_Oxidoreductases"/>
</dbReference>
<evidence type="ECO:0000259" key="1">
    <source>
        <dbReference type="Pfam" id="PF01408"/>
    </source>
</evidence>
<feature type="domain" description="Gfo/Idh/MocA-like oxidoreductase N-terminal" evidence="1">
    <location>
        <begin position="8"/>
        <end position="125"/>
    </location>
</feature>
<dbReference type="SUPFAM" id="SSF51735">
    <property type="entry name" value="NAD(P)-binding Rossmann-fold domains"/>
    <property type="match status" value="1"/>
</dbReference>
<dbReference type="InterPro" id="IPR036291">
    <property type="entry name" value="NAD(P)-bd_dom_sf"/>
</dbReference>
<dbReference type="SUPFAM" id="SSF55347">
    <property type="entry name" value="Glyceraldehyde-3-phosphate dehydrogenase-like, C-terminal domain"/>
    <property type="match status" value="1"/>
</dbReference>
<dbReference type="Proteomes" id="UP001379235">
    <property type="component" value="Unassembled WGS sequence"/>
</dbReference>
<dbReference type="PANTHER" id="PTHR43377">
    <property type="entry name" value="BILIVERDIN REDUCTASE A"/>
    <property type="match status" value="1"/>
</dbReference>